<dbReference type="InterPro" id="IPR011049">
    <property type="entry name" value="Serralysin-like_metalloprot_C"/>
</dbReference>
<protein>
    <recommendedName>
        <fullName evidence="5">Peptidase M10 serralysin C-terminal domain-containing protein</fullName>
    </recommendedName>
</protein>
<dbReference type="PANTHER" id="PTHR38340:SF1">
    <property type="entry name" value="S-LAYER PROTEIN"/>
    <property type="match status" value="1"/>
</dbReference>
<accession>A0A175R8L5</accession>
<comment type="caution">
    <text evidence="6">The sequence shown here is derived from an EMBL/GenBank/DDBJ whole genome shotgun (WGS) entry which is preliminary data.</text>
</comment>
<keyword evidence="3" id="KW-0964">Secreted</keyword>
<dbReference type="Pfam" id="PF00353">
    <property type="entry name" value="HemolysinCabind"/>
    <property type="match status" value="4"/>
</dbReference>
<evidence type="ECO:0000256" key="2">
    <source>
        <dbReference type="ARBA" id="ARBA00004613"/>
    </source>
</evidence>
<evidence type="ECO:0000256" key="4">
    <source>
        <dbReference type="ARBA" id="ARBA00022737"/>
    </source>
</evidence>
<dbReference type="InterPro" id="IPR013858">
    <property type="entry name" value="Peptidase_M10B_C"/>
</dbReference>
<keyword evidence="4" id="KW-0677">Repeat</keyword>
<comment type="subcellular location">
    <subcellularLocation>
        <location evidence="2">Secreted</location>
    </subcellularLocation>
</comment>
<dbReference type="GO" id="GO:0005615">
    <property type="term" value="C:extracellular space"/>
    <property type="evidence" value="ECO:0007669"/>
    <property type="project" value="InterPro"/>
</dbReference>
<evidence type="ECO:0000256" key="1">
    <source>
        <dbReference type="ARBA" id="ARBA00001913"/>
    </source>
</evidence>
<dbReference type="PANTHER" id="PTHR38340">
    <property type="entry name" value="S-LAYER PROTEIN"/>
    <property type="match status" value="1"/>
</dbReference>
<dbReference type="GO" id="GO:0005509">
    <property type="term" value="F:calcium ion binding"/>
    <property type="evidence" value="ECO:0007669"/>
    <property type="project" value="InterPro"/>
</dbReference>
<name>A0A175R8L5_9HYPH</name>
<dbReference type="PROSITE" id="PS00330">
    <property type="entry name" value="HEMOLYSIN_CALCIUM"/>
    <property type="match status" value="3"/>
</dbReference>
<reference evidence="6 7" key="1">
    <citation type="journal article" date="2016" name="Front. Microbiol.">
        <title>Genomic Resource of Rice Seed Associated Bacteria.</title>
        <authorList>
            <person name="Midha S."/>
            <person name="Bansal K."/>
            <person name="Sharma S."/>
            <person name="Kumar N."/>
            <person name="Patil P.P."/>
            <person name="Chaudhry V."/>
            <person name="Patil P.B."/>
        </authorList>
    </citation>
    <scope>NUCLEOTIDE SEQUENCE [LARGE SCALE GENOMIC DNA]</scope>
    <source>
        <strain evidence="6 7">NS226</strain>
    </source>
</reference>
<dbReference type="InterPro" id="IPR018511">
    <property type="entry name" value="Hemolysin-typ_Ca-bd_CS"/>
</dbReference>
<dbReference type="InterPro" id="IPR001343">
    <property type="entry name" value="Hemolysn_Ca-bd"/>
</dbReference>
<evidence type="ECO:0000313" key="6">
    <source>
        <dbReference type="EMBL" id="KTQ95610.1"/>
    </source>
</evidence>
<proteinExistence type="predicted"/>
<comment type="cofactor">
    <cofactor evidence="1">
        <name>Ca(2+)</name>
        <dbReference type="ChEBI" id="CHEBI:29108"/>
    </cofactor>
</comment>
<dbReference type="Pfam" id="PF08548">
    <property type="entry name" value="Peptidase_M10_C"/>
    <property type="match status" value="1"/>
</dbReference>
<dbReference type="SUPFAM" id="SSF51120">
    <property type="entry name" value="beta-Roll"/>
    <property type="match status" value="1"/>
</dbReference>
<dbReference type="PATRIC" id="fig|401562.3.peg.1639"/>
<dbReference type="Gene3D" id="2.150.10.10">
    <property type="entry name" value="Serralysin-like metalloprotease, C-terminal"/>
    <property type="match status" value="1"/>
</dbReference>
<dbReference type="AlphaFoldDB" id="A0A175R8L5"/>
<dbReference type="PRINTS" id="PR00313">
    <property type="entry name" value="CABNDNGRPT"/>
</dbReference>
<dbReference type="InterPro" id="IPR050557">
    <property type="entry name" value="RTX_toxin/Mannuronan_C5-epim"/>
</dbReference>
<gene>
    <name evidence="6" type="ORF">NS226_10715</name>
</gene>
<feature type="domain" description="Peptidase M10 serralysin C-terminal" evidence="5">
    <location>
        <begin position="389"/>
        <end position="501"/>
    </location>
</feature>
<evidence type="ECO:0000313" key="7">
    <source>
        <dbReference type="Proteomes" id="UP000078272"/>
    </source>
</evidence>
<evidence type="ECO:0000256" key="3">
    <source>
        <dbReference type="ARBA" id="ARBA00022525"/>
    </source>
</evidence>
<dbReference type="EMBL" id="LDPZ01000021">
    <property type="protein sequence ID" value="KTQ95610.1"/>
    <property type="molecule type" value="Genomic_DNA"/>
</dbReference>
<organism evidence="6 7">
    <name type="scientific">Aureimonas ureilytica</name>
    <dbReference type="NCBI Taxonomy" id="401562"/>
    <lineage>
        <taxon>Bacteria</taxon>
        <taxon>Pseudomonadati</taxon>
        <taxon>Pseudomonadota</taxon>
        <taxon>Alphaproteobacteria</taxon>
        <taxon>Hyphomicrobiales</taxon>
        <taxon>Aurantimonadaceae</taxon>
        <taxon>Aureimonas</taxon>
    </lineage>
</organism>
<sequence>MLDFNASFYLQQNPDVAFAISRGVIASAEEHFNTYGRFEGRNPNAYFDVTYYLTANPDVAAARVNPLEHFLTFGAKEGRFSNANFDAAIDSDGNNLANEFNAEAYLAANPDVADAVAAGQTTAFQHYAQFGQFESRTGATLLNGTVLTGPFATAGSNGTGGSNPGSIFTLTAAANTVTGGVDNVTGTAGNDTFRAVIAESFGSEDIINGGAGNDVLNISAGAIFGDEVNAVVSGIERINNADTATVNLSQTTGVEQIWSSAAGVYTNASTSTVFGAENMTVETTVKIDYTGTATSAALAISNSNADGDVTFVFGDDAATIKSVSVAASAGNAGDVILDPNLDALENISVTGAGKVTIVSDEATLKNFDASANTGGVNFVAGDLTSDAVVKGSSGNDTLDFSAGRGTEKVTIDAGAGNDIIIGTDGNDIINGGAGNDIITGGLGADQLTGGAGNDVFKFNAVAESSGTTIDTITDFAKGDVLDFSAIDLNTDADGVQGFALTTSANQIAVTNAVSALASTAVLADALSAVEDVLTDGRVATFQFGGDTYVVGNVAGTSDDLVVRLTGTHDLVASDFTFA</sequence>
<dbReference type="Proteomes" id="UP000078272">
    <property type="component" value="Unassembled WGS sequence"/>
</dbReference>
<evidence type="ECO:0000259" key="5">
    <source>
        <dbReference type="Pfam" id="PF08548"/>
    </source>
</evidence>